<organism evidence="1 2">
    <name type="scientific">Acaulospora colombiana</name>
    <dbReference type="NCBI Taxonomy" id="27376"/>
    <lineage>
        <taxon>Eukaryota</taxon>
        <taxon>Fungi</taxon>
        <taxon>Fungi incertae sedis</taxon>
        <taxon>Mucoromycota</taxon>
        <taxon>Glomeromycotina</taxon>
        <taxon>Glomeromycetes</taxon>
        <taxon>Diversisporales</taxon>
        <taxon>Acaulosporaceae</taxon>
        <taxon>Acaulospora</taxon>
    </lineage>
</organism>
<name>A0ACA9ME69_9GLOM</name>
<evidence type="ECO:0000313" key="1">
    <source>
        <dbReference type="EMBL" id="CAG8584471.1"/>
    </source>
</evidence>
<accession>A0ACA9ME69</accession>
<gene>
    <name evidence="1" type="ORF">ACOLOM_LOCUS6089</name>
</gene>
<protein>
    <submittedName>
        <fullName evidence="1">60_t:CDS:1</fullName>
    </submittedName>
</protein>
<sequence>MNVGQPRNFDPTTMAAKAKAKTIIVQLFSSARTGYFYSTTRPRAGAKLTQKRNLAPSKDIAGPLSSSYWPLTLRNTKHSSNTNGRHEPYAIGLDRTAELTHSGTKMNVTIPNSIRHRNPNLNVHAQLVGRSGRSMDAGPIGTLVDELSRATRPLMHGHF</sequence>
<dbReference type="Proteomes" id="UP000789525">
    <property type="component" value="Unassembled WGS sequence"/>
</dbReference>
<reference evidence="1" key="1">
    <citation type="submission" date="2021-06" db="EMBL/GenBank/DDBJ databases">
        <authorList>
            <person name="Kallberg Y."/>
            <person name="Tangrot J."/>
            <person name="Rosling A."/>
        </authorList>
    </citation>
    <scope>NUCLEOTIDE SEQUENCE</scope>
    <source>
        <strain evidence="1">CL356</strain>
    </source>
</reference>
<comment type="caution">
    <text evidence="1">The sequence shown here is derived from an EMBL/GenBank/DDBJ whole genome shotgun (WGS) entry which is preliminary data.</text>
</comment>
<keyword evidence="2" id="KW-1185">Reference proteome</keyword>
<evidence type="ECO:0000313" key="2">
    <source>
        <dbReference type="Proteomes" id="UP000789525"/>
    </source>
</evidence>
<dbReference type="EMBL" id="CAJVPT010012038">
    <property type="protein sequence ID" value="CAG8584471.1"/>
    <property type="molecule type" value="Genomic_DNA"/>
</dbReference>
<proteinExistence type="predicted"/>